<dbReference type="Pfam" id="PF00890">
    <property type="entry name" value="FAD_binding_2"/>
    <property type="match status" value="1"/>
</dbReference>
<keyword evidence="8" id="KW-0274">FAD</keyword>
<comment type="cofactor">
    <cofactor evidence="1">
        <name>FAD</name>
        <dbReference type="ChEBI" id="CHEBI:57692"/>
    </cofactor>
</comment>
<feature type="domain" description="FAD-dependent oxidoreductase 2 FAD-binding" evidence="12">
    <location>
        <begin position="8"/>
        <end position="359"/>
    </location>
</feature>
<evidence type="ECO:0000256" key="11">
    <source>
        <dbReference type="ARBA" id="ARBA00048305"/>
    </source>
</evidence>
<reference evidence="14 15" key="1">
    <citation type="submission" date="2023-07" db="EMBL/GenBank/DDBJ databases">
        <title>Genomic Encyclopedia of Type Strains, Phase IV (KMG-IV): sequencing the most valuable type-strain genomes for metagenomic binning, comparative biology and taxonomic classification.</title>
        <authorList>
            <person name="Goeker M."/>
        </authorList>
    </citation>
    <scope>NUCLEOTIDE SEQUENCE [LARGE SCALE GENOMIC DNA]</scope>
    <source>
        <strain evidence="14 15">DSM 17740</strain>
    </source>
</reference>
<keyword evidence="7" id="KW-0662">Pyridine nucleotide biosynthesis</keyword>
<comment type="caution">
    <text evidence="14">The sequence shown here is derived from an EMBL/GenBank/DDBJ whole genome shotgun (WGS) entry which is preliminary data.</text>
</comment>
<comment type="similarity">
    <text evidence="3">Belongs to the FAD-dependent oxidoreductase 2 family. NadB subfamily.</text>
</comment>
<keyword evidence="9" id="KW-0560">Oxidoreductase</keyword>
<dbReference type="SUPFAM" id="SSF51905">
    <property type="entry name" value="FAD/NAD(P)-binding domain"/>
    <property type="match status" value="1"/>
</dbReference>
<dbReference type="InterPro" id="IPR027477">
    <property type="entry name" value="Succ_DH/fumarate_Rdtase_cat_sf"/>
</dbReference>
<evidence type="ECO:0000256" key="3">
    <source>
        <dbReference type="ARBA" id="ARBA00008562"/>
    </source>
</evidence>
<evidence type="ECO:0000256" key="2">
    <source>
        <dbReference type="ARBA" id="ARBA00004950"/>
    </source>
</evidence>
<dbReference type="RefSeq" id="WP_307342984.1">
    <property type="nucleotide sequence ID" value="NZ_JAUSUQ010000019.1"/>
</dbReference>
<keyword evidence="15" id="KW-1185">Reference proteome</keyword>
<dbReference type="Pfam" id="PF02910">
    <property type="entry name" value="Succ_DH_flav_C"/>
    <property type="match status" value="1"/>
</dbReference>
<evidence type="ECO:0000256" key="8">
    <source>
        <dbReference type="ARBA" id="ARBA00022827"/>
    </source>
</evidence>
<accession>A0ABU0CXQ8</accession>
<dbReference type="Proteomes" id="UP001232445">
    <property type="component" value="Unassembled WGS sequence"/>
</dbReference>
<dbReference type="InterPro" id="IPR037099">
    <property type="entry name" value="Fum_R/Succ_DH_flav-like_C_sf"/>
</dbReference>
<sequence>MPQAVTFDVLIVGGGQAALRAAIASCEAGARVGVLAKGKIGYGGSSSISDAVHTALLDHRDSPRQLVEDMLAGGREINHKRLVQVFAEECTARVKELSEVYHIPLEYERELVTPGHSYPRRCYHPKSVGSQITRRLREVAAQKGAVLLDHYTVIDLLEEERVAGVVAIHHNTLTVITAGSVILASGGLGGLYDQTDNPNDVTGEVIAMAWRKGARLRDLEFIQFYPYRLISPQNIDLYTKLFAVGAVMRNAQGERFMEHYPRQELETRDILSYEMFKQGKVYLDITRVEDEDLRQASPKLYQLLKRNGQQELIVSPVEHYSIGGIEIDEWGRTNVPGLFACGECSGGLHGANRLGGGALTEALVFGKRAGECAAWESKPVHHEHAGFRLIEKTDVQWSVQLLRQTVRKVRKEIQPLMWNYVGIERTKEGLEHALSKLTELKAITQCEENTGQRIKQIELDMIHMAYWITKSALERAESRGAHIRRDYPRQNDKWKGYLRVEKNEITFCPCQLDDEEVQAHESSSCE</sequence>
<dbReference type="PANTHER" id="PTHR42716:SF2">
    <property type="entry name" value="L-ASPARTATE OXIDASE, CHLOROPLASTIC"/>
    <property type="match status" value="1"/>
</dbReference>
<protein>
    <recommendedName>
        <fullName evidence="5">L-aspartate oxidase</fullName>
        <ecNumber evidence="4">1.4.3.16</ecNumber>
    </recommendedName>
    <alternativeName>
        <fullName evidence="10">Quinolinate synthase B</fullName>
    </alternativeName>
</protein>
<feature type="domain" description="Fumarate reductase/succinate dehydrogenase flavoprotein-like C-terminal" evidence="13">
    <location>
        <begin position="410"/>
        <end position="495"/>
    </location>
</feature>
<dbReference type="EMBL" id="JAUSUQ010000019">
    <property type="protein sequence ID" value="MDQ0340772.1"/>
    <property type="molecule type" value="Genomic_DNA"/>
</dbReference>
<dbReference type="InterPro" id="IPR015939">
    <property type="entry name" value="Fum_Rdtase/Succ_DH_flav-like_C"/>
</dbReference>
<evidence type="ECO:0000256" key="7">
    <source>
        <dbReference type="ARBA" id="ARBA00022642"/>
    </source>
</evidence>
<dbReference type="InterPro" id="IPR005288">
    <property type="entry name" value="NadB"/>
</dbReference>
<organism evidence="14 15">
    <name type="scientific">Caldalkalibacillus uzonensis</name>
    <dbReference type="NCBI Taxonomy" id="353224"/>
    <lineage>
        <taxon>Bacteria</taxon>
        <taxon>Bacillati</taxon>
        <taxon>Bacillota</taxon>
        <taxon>Bacilli</taxon>
        <taxon>Bacillales</taxon>
        <taxon>Bacillaceae</taxon>
        <taxon>Caldalkalibacillus</taxon>
    </lineage>
</organism>
<evidence type="ECO:0000256" key="6">
    <source>
        <dbReference type="ARBA" id="ARBA00022630"/>
    </source>
</evidence>
<evidence type="ECO:0000256" key="10">
    <source>
        <dbReference type="ARBA" id="ARBA00030386"/>
    </source>
</evidence>
<evidence type="ECO:0000313" key="15">
    <source>
        <dbReference type="Proteomes" id="UP001232445"/>
    </source>
</evidence>
<dbReference type="PANTHER" id="PTHR42716">
    <property type="entry name" value="L-ASPARTATE OXIDASE"/>
    <property type="match status" value="1"/>
</dbReference>
<dbReference type="PIRSF" id="PIRSF000171">
    <property type="entry name" value="SDHA_APRA_LASPO"/>
    <property type="match status" value="1"/>
</dbReference>
<dbReference type="SUPFAM" id="SSF56425">
    <property type="entry name" value="Succinate dehydrogenase/fumarate reductase flavoprotein, catalytic domain"/>
    <property type="match status" value="1"/>
</dbReference>
<dbReference type="InterPro" id="IPR036188">
    <property type="entry name" value="FAD/NAD-bd_sf"/>
</dbReference>
<dbReference type="Gene3D" id="3.50.50.60">
    <property type="entry name" value="FAD/NAD(P)-binding domain"/>
    <property type="match status" value="1"/>
</dbReference>
<evidence type="ECO:0000259" key="12">
    <source>
        <dbReference type="Pfam" id="PF00890"/>
    </source>
</evidence>
<evidence type="ECO:0000313" key="14">
    <source>
        <dbReference type="EMBL" id="MDQ0340772.1"/>
    </source>
</evidence>
<evidence type="ECO:0000259" key="13">
    <source>
        <dbReference type="Pfam" id="PF02910"/>
    </source>
</evidence>
<dbReference type="InterPro" id="IPR003953">
    <property type="entry name" value="FAD-dep_OxRdtase_2_FAD-bd"/>
</dbReference>
<dbReference type="Gene3D" id="3.90.700.10">
    <property type="entry name" value="Succinate dehydrogenase/fumarate reductase flavoprotein, catalytic domain"/>
    <property type="match status" value="1"/>
</dbReference>
<comment type="pathway">
    <text evidence="2">Cofactor biosynthesis; NAD(+) biosynthesis; iminoaspartate from L-aspartate (oxidase route): step 1/1.</text>
</comment>
<dbReference type="Gene3D" id="1.20.58.100">
    <property type="entry name" value="Fumarate reductase/succinate dehydrogenase flavoprotein-like, C-terminal domain"/>
    <property type="match status" value="1"/>
</dbReference>
<dbReference type="EC" id="1.4.3.16" evidence="4"/>
<gene>
    <name evidence="14" type="ORF">J2S00_003612</name>
</gene>
<evidence type="ECO:0000256" key="5">
    <source>
        <dbReference type="ARBA" id="ARBA00021901"/>
    </source>
</evidence>
<proteinExistence type="inferred from homology"/>
<dbReference type="SUPFAM" id="SSF46977">
    <property type="entry name" value="Succinate dehydrogenase/fumarate reductase flavoprotein C-terminal domain"/>
    <property type="match status" value="1"/>
</dbReference>
<evidence type="ECO:0000256" key="9">
    <source>
        <dbReference type="ARBA" id="ARBA00023002"/>
    </source>
</evidence>
<evidence type="ECO:0000256" key="1">
    <source>
        <dbReference type="ARBA" id="ARBA00001974"/>
    </source>
</evidence>
<evidence type="ECO:0000256" key="4">
    <source>
        <dbReference type="ARBA" id="ARBA00012173"/>
    </source>
</evidence>
<keyword evidence="6" id="KW-0285">Flavoprotein</keyword>
<comment type="catalytic activity">
    <reaction evidence="11">
        <text>L-aspartate + O2 = iminosuccinate + H2O2</text>
        <dbReference type="Rhea" id="RHEA:25876"/>
        <dbReference type="ChEBI" id="CHEBI:15379"/>
        <dbReference type="ChEBI" id="CHEBI:16240"/>
        <dbReference type="ChEBI" id="CHEBI:29991"/>
        <dbReference type="ChEBI" id="CHEBI:77875"/>
        <dbReference type="EC" id="1.4.3.16"/>
    </reaction>
    <physiologicalReaction direction="left-to-right" evidence="11">
        <dbReference type="Rhea" id="RHEA:25877"/>
    </physiologicalReaction>
</comment>
<dbReference type="PRINTS" id="PR00368">
    <property type="entry name" value="FADPNR"/>
</dbReference>
<name>A0ABU0CXQ8_9BACI</name>